<sequence>MPGSAAGADEPGCPGFASSPPLLVPEAPLHAVSPAVSTAAASAAAGAYALGCTVRGSFRPIFARLSPDRLGDRFVCFVWPPENVLPPGSGGLDSMSTAQAAASAGSLP</sequence>
<dbReference type="EMBL" id="BAAAHB010000009">
    <property type="protein sequence ID" value="GAA0451993.1"/>
    <property type="molecule type" value="Genomic_DNA"/>
</dbReference>
<protein>
    <recommendedName>
        <fullName evidence="4">Secreted protein</fullName>
    </recommendedName>
</protein>
<evidence type="ECO:0000313" key="2">
    <source>
        <dbReference type="EMBL" id="GAA0451993.1"/>
    </source>
</evidence>
<proteinExistence type="predicted"/>
<accession>A0ABP3JI36</accession>
<keyword evidence="3" id="KW-1185">Reference proteome</keyword>
<organism evidence="2 3">
    <name type="scientific">Streptomyces stramineus</name>
    <dbReference type="NCBI Taxonomy" id="173861"/>
    <lineage>
        <taxon>Bacteria</taxon>
        <taxon>Bacillati</taxon>
        <taxon>Actinomycetota</taxon>
        <taxon>Actinomycetes</taxon>
        <taxon>Kitasatosporales</taxon>
        <taxon>Streptomycetaceae</taxon>
        <taxon>Streptomyces</taxon>
    </lineage>
</organism>
<evidence type="ECO:0008006" key="4">
    <source>
        <dbReference type="Google" id="ProtNLM"/>
    </source>
</evidence>
<evidence type="ECO:0000256" key="1">
    <source>
        <dbReference type="SAM" id="MobiDB-lite"/>
    </source>
</evidence>
<evidence type="ECO:0000313" key="3">
    <source>
        <dbReference type="Proteomes" id="UP001499895"/>
    </source>
</evidence>
<comment type="caution">
    <text evidence="2">The sequence shown here is derived from an EMBL/GenBank/DDBJ whole genome shotgun (WGS) entry which is preliminary data.</text>
</comment>
<reference evidence="3" key="1">
    <citation type="journal article" date="2019" name="Int. J. Syst. Evol. Microbiol.">
        <title>The Global Catalogue of Microorganisms (GCM) 10K type strain sequencing project: providing services to taxonomists for standard genome sequencing and annotation.</title>
        <authorList>
            <consortium name="The Broad Institute Genomics Platform"/>
            <consortium name="The Broad Institute Genome Sequencing Center for Infectious Disease"/>
            <person name="Wu L."/>
            <person name="Ma J."/>
        </authorList>
    </citation>
    <scope>NUCLEOTIDE SEQUENCE [LARGE SCALE GENOMIC DNA]</scope>
    <source>
        <strain evidence="3">JCM 10649</strain>
    </source>
</reference>
<name>A0ABP3JI36_9ACTN</name>
<gene>
    <name evidence="2" type="ORF">GCM10009544_13460</name>
</gene>
<feature type="region of interest" description="Disordered" evidence="1">
    <location>
        <begin position="86"/>
        <end position="108"/>
    </location>
</feature>
<dbReference type="Proteomes" id="UP001499895">
    <property type="component" value="Unassembled WGS sequence"/>
</dbReference>